<dbReference type="Pfam" id="PF06776">
    <property type="entry name" value="IalB"/>
    <property type="match status" value="1"/>
</dbReference>
<feature type="chain" id="PRO_5027069651" description="Mlr4354 like protein" evidence="1">
    <location>
        <begin position="25"/>
        <end position="186"/>
    </location>
</feature>
<accession>A0A6J4IAC0</accession>
<dbReference type="EMBL" id="CADCTG010000150">
    <property type="protein sequence ID" value="CAA9244644.1"/>
    <property type="molecule type" value="Genomic_DNA"/>
</dbReference>
<evidence type="ECO:0008006" key="3">
    <source>
        <dbReference type="Google" id="ProtNLM"/>
    </source>
</evidence>
<organism evidence="2">
    <name type="scientific">uncultured Acetobacteraceae bacterium</name>
    <dbReference type="NCBI Taxonomy" id="169975"/>
    <lineage>
        <taxon>Bacteria</taxon>
        <taxon>Pseudomonadati</taxon>
        <taxon>Pseudomonadota</taxon>
        <taxon>Alphaproteobacteria</taxon>
        <taxon>Acetobacterales</taxon>
        <taxon>Acetobacteraceae</taxon>
        <taxon>environmental samples</taxon>
    </lineage>
</organism>
<keyword evidence="1" id="KW-0732">Signal</keyword>
<dbReference type="InterPro" id="IPR038696">
    <property type="entry name" value="IalB_sf"/>
</dbReference>
<dbReference type="InterPro" id="IPR010642">
    <property type="entry name" value="Invasion_prot_B"/>
</dbReference>
<name>A0A6J4IAC0_9PROT</name>
<sequence>MPTPRSAALPVLLLACLLRPAAEAAAQQNPQRIGDFQSWTAATHAEGGQKVCYAFTRATRSEGVPNRAPNNVMLVVTHRPKGRDQVALQAGYAYPRNADGGNPVQVQVGGTNVGFYTAGNSAFARDNRAALAALRNGREAVARGPLPNGGRGQASDAFSLAGFSAALDAISRECPASAAAPAASRR</sequence>
<feature type="signal peptide" evidence="1">
    <location>
        <begin position="1"/>
        <end position="24"/>
    </location>
</feature>
<reference evidence="2" key="1">
    <citation type="submission" date="2020-02" db="EMBL/GenBank/DDBJ databases">
        <authorList>
            <person name="Meier V. D."/>
        </authorList>
    </citation>
    <scope>NUCLEOTIDE SEQUENCE</scope>
    <source>
        <strain evidence="2">AVDCRST_MAG08</strain>
    </source>
</reference>
<dbReference type="AlphaFoldDB" id="A0A6J4IAC0"/>
<gene>
    <name evidence="2" type="ORF">AVDCRST_MAG08-1799</name>
</gene>
<evidence type="ECO:0000313" key="2">
    <source>
        <dbReference type="EMBL" id="CAA9244644.1"/>
    </source>
</evidence>
<proteinExistence type="predicted"/>
<dbReference type="PROSITE" id="PS51257">
    <property type="entry name" value="PROKAR_LIPOPROTEIN"/>
    <property type="match status" value="1"/>
</dbReference>
<evidence type="ECO:0000256" key="1">
    <source>
        <dbReference type="SAM" id="SignalP"/>
    </source>
</evidence>
<protein>
    <recommendedName>
        <fullName evidence="3">Mlr4354 like protein</fullName>
    </recommendedName>
</protein>
<dbReference type="Gene3D" id="2.60.40.1880">
    <property type="entry name" value="Invasion associated locus B (IalB) protein"/>
    <property type="match status" value="1"/>
</dbReference>